<evidence type="ECO:0000313" key="2">
    <source>
        <dbReference type="Proteomes" id="UP001146351"/>
    </source>
</evidence>
<reference evidence="1" key="1">
    <citation type="submission" date="2022-11" db="EMBL/GenBank/DDBJ databases">
        <authorList>
            <person name="Petersen C."/>
        </authorList>
    </citation>
    <scope>NUCLEOTIDE SEQUENCE</scope>
    <source>
        <strain evidence="1">IBT 21917</strain>
    </source>
</reference>
<dbReference type="Gene3D" id="3.40.390.10">
    <property type="entry name" value="Collagenase (Catalytic Domain)"/>
    <property type="match status" value="1"/>
</dbReference>
<gene>
    <name evidence="1" type="ORF">N7492_006121</name>
</gene>
<proteinExistence type="predicted"/>
<keyword evidence="2" id="KW-1185">Reference proteome</keyword>
<accession>A0A9W9I0V1</accession>
<dbReference type="InterPro" id="IPR024079">
    <property type="entry name" value="MetalloPept_cat_dom_sf"/>
</dbReference>
<evidence type="ECO:0008006" key="3">
    <source>
        <dbReference type="Google" id="ProtNLM"/>
    </source>
</evidence>
<evidence type="ECO:0000313" key="1">
    <source>
        <dbReference type="EMBL" id="KAJ5165825.1"/>
    </source>
</evidence>
<dbReference type="AlphaFoldDB" id="A0A9W9I0V1"/>
<dbReference type="SUPFAM" id="SSF55486">
    <property type="entry name" value="Metalloproteases ('zincins'), catalytic domain"/>
    <property type="match status" value="1"/>
</dbReference>
<protein>
    <recommendedName>
        <fullName evidence="3">Lysine-specific metallo-endopeptidase domain-containing protein</fullName>
    </recommendedName>
</protein>
<dbReference type="EMBL" id="JAPQKO010000004">
    <property type="protein sequence ID" value="KAJ5165825.1"/>
    <property type="molecule type" value="Genomic_DNA"/>
</dbReference>
<dbReference type="GO" id="GO:0008237">
    <property type="term" value="F:metallopeptidase activity"/>
    <property type="evidence" value="ECO:0007669"/>
    <property type="project" value="InterPro"/>
</dbReference>
<comment type="caution">
    <text evidence="1">The sequence shown here is derived from an EMBL/GenBank/DDBJ whole genome shotgun (WGS) entry which is preliminary data.</text>
</comment>
<sequence>MNNLLISSTPTRLFNPLTPRDLPSFELKSKVLQEKYKRGFADAVTVLRTILKDPSTKFRETTWLSFLKSYFYFDCGDEAKVSDAVWDIFSNMLSHHALANPDDNSDVGKNLAPAIGKYTLTKDDNEDLCEGKEKAFAYVEPFKKHIYLCTLWLRNELEWLSDLKCDEVKKGSMENLYTKVSTIIHEMTHMPEISAEILKQFPACIDYAKEDPTWSGGTLDPFYGYEQVRAKAKDPKDGPLAICNAASYEWFAIDLYLTLKCGTFFD</sequence>
<organism evidence="1 2">
    <name type="scientific">Penicillium capsulatum</name>
    <dbReference type="NCBI Taxonomy" id="69766"/>
    <lineage>
        <taxon>Eukaryota</taxon>
        <taxon>Fungi</taxon>
        <taxon>Dikarya</taxon>
        <taxon>Ascomycota</taxon>
        <taxon>Pezizomycotina</taxon>
        <taxon>Eurotiomycetes</taxon>
        <taxon>Eurotiomycetidae</taxon>
        <taxon>Eurotiales</taxon>
        <taxon>Aspergillaceae</taxon>
        <taxon>Penicillium</taxon>
    </lineage>
</organism>
<dbReference type="Proteomes" id="UP001146351">
    <property type="component" value="Unassembled WGS sequence"/>
</dbReference>
<reference evidence="1" key="2">
    <citation type="journal article" date="2023" name="IMA Fungus">
        <title>Comparative genomic study of the Penicillium genus elucidates a diverse pangenome and 15 lateral gene transfer events.</title>
        <authorList>
            <person name="Petersen C."/>
            <person name="Sorensen T."/>
            <person name="Nielsen M.R."/>
            <person name="Sondergaard T.E."/>
            <person name="Sorensen J.L."/>
            <person name="Fitzpatrick D.A."/>
            <person name="Frisvad J.C."/>
            <person name="Nielsen K.L."/>
        </authorList>
    </citation>
    <scope>NUCLEOTIDE SEQUENCE</scope>
    <source>
        <strain evidence="1">IBT 21917</strain>
    </source>
</reference>
<name>A0A9W9I0V1_9EURO</name>